<name>A0A1H4EW81_9GAMM</name>
<feature type="signal peptide" evidence="1">
    <location>
        <begin position="1"/>
        <end position="22"/>
    </location>
</feature>
<dbReference type="OrthoDB" id="6119956at2"/>
<sequence>MKQLLLPAAAALLLGGCVNLSGALKEDPTADQFYVLDTRYFQFCKGKTHRCQELTSIVSVRYKLGPIEETYGEQIKGPNYPASLAKLILTPPDGSYSSEAVDAERRYYRVPVNSKTNTVWNTLEAAYRSIYQ</sequence>
<evidence type="ECO:0008006" key="4">
    <source>
        <dbReference type="Google" id="ProtNLM"/>
    </source>
</evidence>
<keyword evidence="3" id="KW-1185">Reference proteome</keyword>
<accession>A0A1H4EW81</accession>
<evidence type="ECO:0000313" key="3">
    <source>
        <dbReference type="Proteomes" id="UP000242469"/>
    </source>
</evidence>
<dbReference type="EMBL" id="FNRJ01000009">
    <property type="protein sequence ID" value="SEA89209.1"/>
    <property type="molecule type" value="Genomic_DNA"/>
</dbReference>
<proteinExistence type="predicted"/>
<dbReference type="STRING" id="1122198.SAMN02745729_109106"/>
<dbReference type="RefSeq" id="WP_091826866.1">
    <property type="nucleotide sequence ID" value="NZ_FNRJ01000009.1"/>
</dbReference>
<gene>
    <name evidence="2" type="ORF">SAMN02745729_109106</name>
</gene>
<keyword evidence="1" id="KW-0732">Signal</keyword>
<organism evidence="2 3">
    <name type="scientific">Marinobacterium iners DSM 11526</name>
    <dbReference type="NCBI Taxonomy" id="1122198"/>
    <lineage>
        <taxon>Bacteria</taxon>
        <taxon>Pseudomonadati</taxon>
        <taxon>Pseudomonadota</taxon>
        <taxon>Gammaproteobacteria</taxon>
        <taxon>Oceanospirillales</taxon>
        <taxon>Oceanospirillaceae</taxon>
        <taxon>Marinobacterium</taxon>
    </lineage>
</organism>
<feature type="chain" id="PRO_5017215030" description="Lipoprotein" evidence="1">
    <location>
        <begin position="23"/>
        <end position="132"/>
    </location>
</feature>
<dbReference type="Proteomes" id="UP000242469">
    <property type="component" value="Unassembled WGS sequence"/>
</dbReference>
<dbReference type="PROSITE" id="PS51257">
    <property type="entry name" value="PROKAR_LIPOPROTEIN"/>
    <property type="match status" value="1"/>
</dbReference>
<evidence type="ECO:0000313" key="2">
    <source>
        <dbReference type="EMBL" id="SEA89209.1"/>
    </source>
</evidence>
<protein>
    <recommendedName>
        <fullName evidence="4">Lipoprotein</fullName>
    </recommendedName>
</protein>
<dbReference type="AlphaFoldDB" id="A0A1H4EW81"/>
<evidence type="ECO:0000256" key="1">
    <source>
        <dbReference type="SAM" id="SignalP"/>
    </source>
</evidence>
<reference evidence="3" key="1">
    <citation type="submission" date="2016-10" db="EMBL/GenBank/DDBJ databases">
        <authorList>
            <person name="Varghese N."/>
            <person name="Submissions S."/>
        </authorList>
    </citation>
    <scope>NUCLEOTIDE SEQUENCE [LARGE SCALE GENOMIC DNA]</scope>
    <source>
        <strain evidence="3">DSM 11526</strain>
    </source>
</reference>